<dbReference type="InterPro" id="IPR015057">
    <property type="entry name" value="Rv2632c-like"/>
</dbReference>
<dbReference type="EMBL" id="PYGE01000013">
    <property type="protein sequence ID" value="PSL01530.1"/>
    <property type="molecule type" value="Genomic_DNA"/>
</dbReference>
<gene>
    <name evidence="1" type="ORF">CLV30_11318</name>
</gene>
<evidence type="ECO:0000313" key="2">
    <source>
        <dbReference type="Proteomes" id="UP000243528"/>
    </source>
</evidence>
<dbReference type="RefSeq" id="WP_106538399.1">
    <property type="nucleotide sequence ID" value="NZ_PYGE01000013.1"/>
</dbReference>
<keyword evidence="2" id="KW-1185">Reference proteome</keyword>
<dbReference type="SUPFAM" id="SSF143212">
    <property type="entry name" value="Rv2632c-like"/>
    <property type="match status" value="1"/>
</dbReference>
<name>A0A2P8DWC1_9ACTN</name>
<dbReference type="OrthoDB" id="3386932at2"/>
<sequence>MQAVEWTVDVSFQEDPDRTDAIVTLTLADGTALRAQGHARRNPDDPARPRVGEEIAAARAMSDLVHQLMERAATEIEDVTHQPAHLSV</sequence>
<accession>A0A2P8DWC1</accession>
<proteinExistence type="predicted"/>
<dbReference type="AlphaFoldDB" id="A0A2P8DWC1"/>
<protein>
    <submittedName>
        <fullName evidence="1">Uncharacterized protein DUF1876</fullName>
    </submittedName>
</protein>
<dbReference type="Proteomes" id="UP000243528">
    <property type="component" value="Unassembled WGS sequence"/>
</dbReference>
<organism evidence="1 2">
    <name type="scientific">Haloactinopolyspora alba</name>
    <dbReference type="NCBI Taxonomy" id="648780"/>
    <lineage>
        <taxon>Bacteria</taxon>
        <taxon>Bacillati</taxon>
        <taxon>Actinomycetota</taxon>
        <taxon>Actinomycetes</taxon>
        <taxon>Jiangellales</taxon>
        <taxon>Jiangellaceae</taxon>
        <taxon>Haloactinopolyspora</taxon>
    </lineage>
</organism>
<comment type="caution">
    <text evidence="1">The sequence shown here is derived from an EMBL/GenBank/DDBJ whole genome shotgun (WGS) entry which is preliminary data.</text>
</comment>
<dbReference type="Gene3D" id="3.30.160.240">
    <property type="entry name" value="Rv1738"/>
    <property type="match status" value="1"/>
</dbReference>
<evidence type="ECO:0000313" key="1">
    <source>
        <dbReference type="EMBL" id="PSL01530.1"/>
    </source>
</evidence>
<dbReference type="Pfam" id="PF08962">
    <property type="entry name" value="Rv2632c-like"/>
    <property type="match status" value="1"/>
</dbReference>
<dbReference type="InterPro" id="IPR038070">
    <property type="entry name" value="Rv2632c-like_sf"/>
</dbReference>
<reference evidence="1 2" key="1">
    <citation type="submission" date="2018-03" db="EMBL/GenBank/DDBJ databases">
        <title>Genomic Encyclopedia of Archaeal and Bacterial Type Strains, Phase II (KMG-II): from individual species to whole genera.</title>
        <authorList>
            <person name="Goeker M."/>
        </authorList>
    </citation>
    <scope>NUCLEOTIDE SEQUENCE [LARGE SCALE GENOMIC DNA]</scope>
    <source>
        <strain evidence="1 2">DSM 45211</strain>
    </source>
</reference>